<comment type="caution">
    <text evidence="2">The sequence shown here is derived from an EMBL/GenBank/DDBJ whole genome shotgun (WGS) entry which is preliminary data.</text>
</comment>
<dbReference type="Pfam" id="PF13365">
    <property type="entry name" value="Trypsin_2"/>
    <property type="match status" value="1"/>
</dbReference>
<dbReference type="OrthoDB" id="449254at2"/>
<evidence type="ECO:0000313" key="3">
    <source>
        <dbReference type="Proteomes" id="UP000076555"/>
    </source>
</evidence>
<accession>A0A166KZ73</accession>
<name>A0A166KZ73_NODSP</name>
<sequence>MSWRMGMLAVVAMAVSVSATVQGEVLPLGSKVEVPSAQKPPFSGVNSCFGQEKVEQQARLITVKVLSSPISNRDRLLGSGILVNRQHSTEESTYRVITNNHVLQAGEAPYFIETPDGKIHTATSLVAKTQLQGNDLALLQFDAGNLDYDVAQLGKKTSVGDSVIAGGFPLNNSARKSSDGAEFVIKPGQIEWVLDKALEGGYRIGYTNDVEKGMSGGPVLNCAGGLVGMNGLHAHPNWGDPYIFQDGSYPTNAERAKMSEYSWAIPMETAIQLFRLEKLTQNPINPHKSDIK</sequence>
<keyword evidence="1" id="KW-0732">Signal</keyword>
<dbReference type="Proteomes" id="UP000076555">
    <property type="component" value="Unassembled WGS sequence"/>
</dbReference>
<proteinExistence type="predicted"/>
<dbReference type="EMBL" id="LWAJ01000010">
    <property type="protein sequence ID" value="KZL51712.1"/>
    <property type="molecule type" value="Genomic_DNA"/>
</dbReference>
<dbReference type="SUPFAM" id="SSF50494">
    <property type="entry name" value="Trypsin-like serine proteases"/>
    <property type="match status" value="1"/>
</dbReference>
<dbReference type="InterPro" id="IPR043504">
    <property type="entry name" value="Peptidase_S1_PA_chymotrypsin"/>
</dbReference>
<feature type="chain" id="PRO_5007876570" evidence="1">
    <location>
        <begin position="24"/>
        <end position="292"/>
    </location>
</feature>
<gene>
    <name evidence="2" type="ORF">A2T98_00715</name>
</gene>
<dbReference type="AlphaFoldDB" id="A0A166KZ73"/>
<protein>
    <submittedName>
        <fullName evidence="2">Trypsin</fullName>
    </submittedName>
</protein>
<dbReference type="PANTHER" id="PTHR43019">
    <property type="entry name" value="SERINE ENDOPROTEASE DEGS"/>
    <property type="match status" value="1"/>
</dbReference>
<evidence type="ECO:0000256" key="1">
    <source>
        <dbReference type="SAM" id="SignalP"/>
    </source>
</evidence>
<dbReference type="RefSeq" id="WP_063871129.1">
    <property type="nucleotide sequence ID" value="NZ_CAWMRI010000010.1"/>
</dbReference>
<dbReference type="Gene3D" id="2.40.10.10">
    <property type="entry name" value="Trypsin-like serine proteases"/>
    <property type="match status" value="2"/>
</dbReference>
<reference evidence="2 3" key="1">
    <citation type="submission" date="2016-04" db="EMBL/GenBank/DDBJ databases">
        <title>Draft Genome Assembly of the Bloom-forming Cyanobacterium Nodularia spumigena Strain CENA596 in Shrimp Production Ponds.</title>
        <authorList>
            <person name="Popin R.V."/>
            <person name="Rigonato J."/>
            <person name="Abreu V.A."/>
            <person name="Andreote A.P."/>
            <person name="Silveira S.B."/>
            <person name="Odebrecht C."/>
            <person name="Fiore M.F."/>
        </authorList>
    </citation>
    <scope>NUCLEOTIDE SEQUENCE [LARGE SCALE GENOMIC DNA]</scope>
    <source>
        <strain evidence="2 3">CENA596</strain>
    </source>
</reference>
<dbReference type="InterPro" id="IPR009003">
    <property type="entry name" value="Peptidase_S1_PA"/>
</dbReference>
<feature type="signal peptide" evidence="1">
    <location>
        <begin position="1"/>
        <end position="23"/>
    </location>
</feature>
<evidence type="ECO:0000313" key="2">
    <source>
        <dbReference type="EMBL" id="KZL51712.1"/>
    </source>
</evidence>
<organism evidence="2 3">
    <name type="scientific">Nodularia spumigena CENA596</name>
    <dbReference type="NCBI Taxonomy" id="1819295"/>
    <lineage>
        <taxon>Bacteria</taxon>
        <taxon>Bacillati</taxon>
        <taxon>Cyanobacteriota</taxon>
        <taxon>Cyanophyceae</taxon>
        <taxon>Nostocales</taxon>
        <taxon>Nodulariaceae</taxon>
        <taxon>Nodularia</taxon>
    </lineage>
</organism>